<reference evidence="2" key="1">
    <citation type="submission" date="2023-09" db="EMBL/GenBank/DDBJ databases">
        <title>Paucibacter sp. APW11 Genome sequencing and assembly.</title>
        <authorList>
            <person name="Kim I."/>
        </authorList>
    </citation>
    <scope>NUCLEOTIDE SEQUENCE</scope>
    <source>
        <strain evidence="2">APW11</strain>
    </source>
</reference>
<dbReference type="EMBL" id="JAVXZY010000001">
    <property type="protein sequence ID" value="MDT8998368.1"/>
    <property type="molecule type" value="Genomic_DNA"/>
</dbReference>
<accession>A0ABU3P771</accession>
<dbReference type="Proteomes" id="UP001246372">
    <property type="component" value="Unassembled WGS sequence"/>
</dbReference>
<evidence type="ECO:0000256" key="1">
    <source>
        <dbReference type="SAM" id="Coils"/>
    </source>
</evidence>
<gene>
    <name evidence="2" type="ORF">RQP53_03650</name>
</gene>
<name>A0ABU3P771_9BURK</name>
<evidence type="ECO:0000313" key="3">
    <source>
        <dbReference type="Proteomes" id="UP001246372"/>
    </source>
</evidence>
<keyword evidence="1" id="KW-0175">Coiled coil</keyword>
<proteinExistence type="predicted"/>
<protein>
    <submittedName>
        <fullName evidence="2">Uncharacterized protein</fullName>
    </submittedName>
</protein>
<keyword evidence="3" id="KW-1185">Reference proteome</keyword>
<evidence type="ECO:0000313" key="2">
    <source>
        <dbReference type="EMBL" id="MDT8998368.1"/>
    </source>
</evidence>
<organism evidence="2 3">
    <name type="scientific">Roseateles aquae</name>
    <dbReference type="NCBI Taxonomy" id="3077235"/>
    <lineage>
        <taxon>Bacteria</taxon>
        <taxon>Pseudomonadati</taxon>
        <taxon>Pseudomonadota</taxon>
        <taxon>Betaproteobacteria</taxon>
        <taxon>Burkholderiales</taxon>
        <taxon>Sphaerotilaceae</taxon>
        <taxon>Roseateles</taxon>
    </lineage>
</organism>
<sequence length="100" mass="11779">MHHSRRALKPVVGRSSWCRRAHAYLKAWGLRRRISRLENARVELVHWMAMDEASCAAMRIDYKKSPVLMDRMARDKIELANMEARIEQMLDDLQAMEQAL</sequence>
<feature type="coiled-coil region" evidence="1">
    <location>
        <begin position="72"/>
        <end position="99"/>
    </location>
</feature>
<comment type="caution">
    <text evidence="2">The sequence shown here is derived from an EMBL/GenBank/DDBJ whole genome shotgun (WGS) entry which is preliminary data.</text>
</comment>